<evidence type="ECO:0000313" key="1">
    <source>
        <dbReference type="EMBL" id="SUZ98122.1"/>
    </source>
</evidence>
<proteinExistence type="predicted"/>
<sequence length="25" mass="3168">MYFSEMMNGSIEEFKKLWQSFHRIK</sequence>
<reference evidence="1" key="1">
    <citation type="submission" date="2018-05" db="EMBL/GenBank/DDBJ databases">
        <authorList>
            <person name="Lanie J.A."/>
            <person name="Ng W.-L."/>
            <person name="Kazmierczak K.M."/>
            <person name="Andrzejewski T.M."/>
            <person name="Davidsen T.M."/>
            <person name="Wayne K.J."/>
            <person name="Tettelin H."/>
            <person name="Glass J.I."/>
            <person name="Rusch D."/>
            <person name="Podicherti R."/>
            <person name="Tsui H.-C.T."/>
            <person name="Winkler M.E."/>
        </authorList>
    </citation>
    <scope>NUCLEOTIDE SEQUENCE</scope>
</reference>
<dbReference type="EMBL" id="UINC01002574">
    <property type="protein sequence ID" value="SUZ98122.1"/>
    <property type="molecule type" value="Genomic_DNA"/>
</dbReference>
<gene>
    <name evidence="1" type="ORF">METZ01_LOCUS50976</name>
</gene>
<organism evidence="1">
    <name type="scientific">marine metagenome</name>
    <dbReference type="NCBI Taxonomy" id="408172"/>
    <lineage>
        <taxon>unclassified sequences</taxon>
        <taxon>metagenomes</taxon>
        <taxon>ecological metagenomes</taxon>
    </lineage>
</organism>
<accession>A0A381S213</accession>
<protein>
    <submittedName>
        <fullName evidence="1">Uncharacterized protein</fullName>
    </submittedName>
</protein>
<name>A0A381S213_9ZZZZ</name>
<dbReference type="AlphaFoldDB" id="A0A381S213"/>